<proteinExistence type="predicted"/>
<evidence type="ECO:0000313" key="1">
    <source>
        <dbReference type="EMBL" id="KAI4585617.1"/>
    </source>
</evidence>
<organism evidence="1 2">
    <name type="scientific">Ovis ammon polii x Ovis aries</name>
    <dbReference type="NCBI Taxonomy" id="2918886"/>
    <lineage>
        <taxon>Eukaryota</taxon>
        <taxon>Metazoa</taxon>
        <taxon>Chordata</taxon>
        <taxon>Craniata</taxon>
        <taxon>Vertebrata</taxon>
        <taxon>Euteleostomi</taxon>
        <taxon>Mammalia</taxon>
        <taxon>Eutheria</taxon>
        <taxon>Laurasiatheria</taxon>
        <taxon>Artiodactyla</taxon>
        <taxon>Ruminantia</taxon>
        <taxon>Pecora</taxon>
        <taxon>Bovidae</taxon>
        <taxon>Caprinae</taxon>
        <taxon>Ovis</taxon>
    </lineage>
</organism>
<comment type="caution">
    <text evidence="1">The sequence shown here is derived from an EMBL/GenBank/DDBJ whole genome shotgun (WGS) entry which is preliminary data.</text>
</comment>
<keyword evidence="2" id="KW-1185">Reference proteome</keyword>
<evidence type="ECO:0000313" key="2">
    <source>
        <dbReference type="Proteomes" id="UP001057279"/>
    </source>
</evidence>
<reference evidence="1" key="1">
    <citation type="submission" date="2022-03" db="EMBL/GenBank/DDBJ databases">
        <title>Genomic analyses of argali, domestic sheep and their hybrids provide insights into chromosomal evolution, heterosis and genetic basis of agronomic traits.</title>
        <authorList>
            <person name="Li M."/>
        </authorList>
    </citation>
    <scope>NUCLEOTIDE SEQUENCE</scope>
    <source>
        <strain evidence="1">F1 hybrid</strain>
    </source>
</reference>
<accession>A0ACB9V6T6</accession>
<gene>
    <name evidence="1" type="ORF">MJG53_005851</name>
</gene>
<name>A0ACB9V6T6_9CETA</name>
<dbReference type="Proteomes" id="UP001057279">
    <property type="component" value="Linkage Group LG04"/>
</dbReference>
<sequence length="203" mass="24041">MEKVKEMFMKEFKGLTSKNSTLEYQLLEIKKPNMQIKPNAGMLKDAHEFKEERPQHPHDFQNVMQLFDSQESKWTVHVQALPQEHKKEKSWLLSHREKLRTSMIYDQNTCNVFYKKRIEELGQRFQEQNKLIITQRQQIKEFTTKSLNSDSEPKENFLTWQTFESKPAAPMVSMNAPVPQTLDAKSSLTMAHVRENEQKLNDN</sequence>
<protein>
    <submittedName>
        <fullName evidence="1">Uncharacterized protein</fullName>
    </submittedName>
</protein>
<dbReference type="EMBL" id="CM043029">
    <property type="protein sequence ID" value="KAI4585617.1"/>
    <property type="molecule type" value="Genomic_DNA"/>
</dbReference>